<sequence length="211" mass="23595">MTPPSTNRPDETGAEQFYNGPTDAVFDVALLRQAYSEVLTLVEPMNTERHGEPLRCVSLTHRPDTRDLLADGLVSQFAPDGSMRYLEREFSRLNPMFSATYFAVVLRSVSALMPVGRMRLMIQAPGTVYRMHADATKRAHLAIHTDPDAYLVGPDGHGHHIPADGRLRVFDTRARHTAFNAGTADRVHLLMSVADTERLHHTVLLTPRSQR</sequence>
<accession>A0A2N3V508</accession>
<evidence type="ECO:0000259" key="1">
    <source>
        <dbReference type="Pfam" id="PF05118"/>
    </source>
</evidence>
<dbReference type="Proteomes" id="UP000233766">
    <property type="component" value="Unassembled WGS sequence"/>
</dbReference>
<dbReference type="RefSeq" id="WP_170112342.1">
    <property type="nucleotide sequence ID" value="NZ_PJMW01000003.1"/>
</dbReference>
<dbReference type="InterPro" id="IPR027443">
    <property type="entry name" value="IPNS-like_sf"/>
</dbReference>
<dbReference type="SUPFAM" id="SSF51197">
    <property type="entry name" value="Clavaminate synthase-like"/>
    <property type="match status" value="1"/>
</dbReference>
<evidence type="ECO:0000313" key="3">
    <source>
        <dbReference type="Proteomes" id="UP000233766"/>
    </source>
</evidence>
<dbReference type="Gene3D" id="2.60.120.330">
    <property type="entry name" value="B-lactam Antibiotic, Isopenicillin N Synthase, Chain"/>
    <property type="match status" value="1"/>
</dbReference>
<evidence type="ECO:0000313" key="2">
    <source>
        <dbReference type="EMBL" id="PKV76710.1"/>
    </source>
</evidence>
<reference evidence="2 3" key="1">
    <citation type="submission" date="2017-12" db="EMBL/GenBank/DDBJ databases">
        <title>Sequencing the genomes of 1000 Actinobacteria strains.</title>
        <authorList>
            <person name="Klenk H.-P."/>
        </authorList>
    </citation>
    <scope>NUCLEOTIDE SEQUENCE [LARGE SCALE GENOMIC DNA]</scope>
    <source>
        <strain evidence="2 3">DSM 44489</strain>
    </source>
</reference>
<dbReference type="InterPro" id="IPR007803">
    <property type="entry name" value="Asp/Arg/Pro-Hydrxlase"/>
</dbReference>
<dbReference type="EMBL" id="PJMW01000003">
    <property type="protein sequence ID" value="PKV76710.1"/>
    <property type="molecule type" value="Genomic_DNA"/>
</dbReference>
<proteinExistence type="predicted"/>
<organism evidence="2 3">
    <name type="scientific">Nocardia fluminea</name>
    <dbReference type="NCBI Taxonomy" id="134984"/>
    <lineage>
        <taxon>Bacteria</taxon>
        <taxon>Bacillati</taxon>
        <taxon>Actinomycetota</taxon>
        <taxon>Actinomycetes</taxon>
        <taxon>Mycobacteriales</taxon>
        <taxon>Nocardiaceae</taxon>
        <taxon>Nocardia</taxon>
    </lineage>
</organism>
<dbReference type="AlphaFoldDB" id="A0A2N3V508"/>
<protein>
    <submittedName>
        <fullName evidence="2">Aspartyl/asparaginyl beta-hydroxylase</fullName>
    </submittedName>
</protein>
<keyword evidence="3" id="KW-1185">Reference proteome</keyword>
<feature type="domain" description="Aspartyl/asparaginy/proline hydroxylase" evidence="1">
    <location>
        <begin position="107"/>
        <end position="194"/>
    </location>
</feature>
<comment type="caution">
    <text evidence="2">The sequence shown here is derived from an EMBL/GenBank/DDBJ whole genome shotgun (WGS) entry which is preliminary data.</text>
</comment>
<gene>
    <name evidence="2" type="ORF">ATK86_7111</name>
</gene>
<dbReference type="Pfam" id="PF05118">
    <property type="entry name" value="Asp_Arg_Hydrox"/>
    <property type="match status" value="1"/>
</dbReference>
<name>A0A2N3V508_9NOCA</name>